<name>A0ABS6SA20_9SPHN</name>
<dbReference type="Proteomes" id="UP000722336">
    <property type="component" value="Unassembled WGS sequence"/>
</dbReference>
<accession>A0ABS6SA20</accession>
<dbReference type="RefSeq" id="WP_218443489.1">
    <property type="nucleotide sequence ID" value="NZ_JAGSPA010000001.1"/>
</dbReference>
<evidence type="ECO:0000256" key="1">
    <source>
        <dbReference type="SAM" id="MobiDB-lite"/>
    </source>
</evidence>
<organism evidence="2 3">
    <name type="scientific">Pacificimonas pallii</name>
    <dbReference type="NCBI Taxonomy" id="2827236"/>
    <lineage>
        <taxon>Bacteria</taxon>
        <taxon>Pseudomonadati</taxon>
        <taxon>Pseudomonadota</taxon>
        <taxon>Alphaproteobacteria</taxon>
        <taxon>Sphingomonadales</taxon>
        <taxon>Sphingosinicellaceae</taxon>
        <taxon>Pacificimonas</taxon>
    </lineage>
</organism>
<feature type="compositionally biased region" description="Low complexity" evidence="1">
    <location>
        <begin position="164"/>
        <end position="176"/>
    </location>
</feature>
<comment type="caution">
    <text evidence="2">The sequence shown here is derived from an EMBL/GenBank/DDBJ whole genome shotgun (WGS) entry which is preliminary data.</text>
</comment>
<protein>
    <submittedName>
        <fullName evidence="2">Uncharacterized protein</fullName>
    </submittedName>
</protein>
<reference evidence="2 3" key="1">
    <citation type="submission" date="2021-04" db="EMBL/GenBank/DDBJ databases">
        <authorList>
            <person name="Pira H."/>
            <person name="Risdian C."/>
            <person name="Wink J."/>
        </authorList>
    </citation>
    <scope>NUCLEOTIDE SEQUENCE [LARGE SCALE GENOMIC DNA]</scope>
    <source>
        <strain evidence="2 3">WHA3</strain>
    </source>
</reference>
<feature type="compositionally biased region" description="Basic and acidic residues" evidence="1">
    <location>
        <begin position="139"/>
        <end position="151"/>
    </location>
</feature>
<gene>
    <name evidence="2" type="ORF">KCG44_00315</name>
</gene>
<dbReference type="EMBL" id="JAGSPA010000001">
    <property type="protein sequence ID" value="MBV7255218.1"/>
    <property type="molecule type" value="Genomic_DNA"/>
</dbReference>
<evidence type="ECO:0000313" key="2">
    <source>
        <dbReference type="EMBL" id="MBV7255218.1"/>
    </source>
</evidence>
<evidence type="ECO:0000313" key="3">
    <source>
        <dbReference type="Proteomes" id="UP000722336"/>
    </source>
</evidence>
<feature type="region of interest" description="Disordered" evidence="1">
    <location>
        <begin position="136"/>
        <end position="176"/>
    </location>
</feature>
<keyword evidence="3" id="KW-1185">Reference proteome</keyword>
<proteinExistence type="predicted"/>
<sequence>MPRAGRDAARAHRKRIEAKRRKIEEAELDAYLAQLERARVGDLKPYHHGGQRRDEYRVFPDGVVIQLLKDMAARDVIGDPPGGDGAGAAKSAQEDNSYEALVALRAGQAEAHSELERYLIEADIQREQAQRKQALRCESGVEKNDRCDRSGADGAVEGAECDRGAAIGADAAPGGP</sequence>
<feature type="region of interest" description="Disordered" evidence="1">
    <location>
        <begin position="75"/>
        <end position="94"/>
    </location>
</feature>